<evidence type="ECO:0000256" key="1">
    <source>
        <dbReference type="ARBA" id="ARBA00006188"/>
    </source>
</evidence>
<dbReference type="GeneID" id="36511842"/>
<protein>
    <submittedName>
        <fullName evidence="5">Glucoamylase</fullName>
    </submittedName>
</protein>
<keyword evidence="6" id="KW-1185">Reference proteome</keyword>
<evidence type="ECO:0000259" key="2">
    <source>
        <dbReference type="Pfam" id="PF00723"/>
    </source>
</evidence>
<dbReference type="GO" id="GO:0004553">
    <property type="term" value="F:hydrolase activity, hydrolyzing O-glycosyl compounds"/>
    <property type="evidence" value="ECO:0007669"/>
    <property type="project" value="TreeGrafter"/>
</dbReference>
<feature type="domain" description="GH15-like" evidence="2">
    <location>
        <begin position="1084"/>
        <end position="1399"/>
    </location>
</feature>
<dbReference type="GO" id="GO:0005975">
    <property type="term" value="P:carbohydrate metabolic process"/>
    <property type="evidence" value="ECO:0007669"/>
    <property type="project" value="InterPro"/>
</dbReference>
<organism evidence="5 6">
    <name type="scientific">Halococcoides cellulosivorans</name>
    <dbReference type="NCBI Taxonomy" id="1679096"/>
    <lineage>
        <taxon>Archaea</taxon>
        <taxon>Methanobacteriati</taxon>
        <taxon>Methanobacteriota</taxon>
        <taxon>Stenosarchaea group</taxon>
        <taxon>Halobacteria</taxon>
        <taxon>Halobacteriales</taxon>
        <taxon>Haloarculaceae</taxon>
        <taxon>Halococcoides</taxon>
    </lineage>
</organism>
<dbReference type="SUPFAM" id="SSF48208">
    <property type="entry name" value="Six-hairpin glycosidases"/>
    <property type="match status" value="2"/>
</dbReference>
<dbReference type="Proteomes" id="UP000244727">
    <property type="component" value="Chromosome"/>
</dbReference>
<name>A0A2R4WZZ2_9EURY</name>
<accession>A0A2R4WZZ2</accession>
<feature type="domain" description="DUF7997" evidence="4">
    <location>
        <begin position="1"/>
        <end position="246"/>
    </location>
</feature>
<dbReference type="Pfam" id="PF09137">
    <property type="entry name" value="Glucodextran_N"/>
    <property type="match status" value="1"/>
</dbReference>
<dbReference type="PANTHER" id="PTHR31616">
    <property type="entry name" value="TREHALASE"/>
    <property type="match status" value="1"/>
</dbReference>
<feature type="domain" description="Glucodextranase N-terminal" evidence="3">
    <location>
        <begin position="692"/>
        <end position="983"/>
    </location>
</feature>
<evidence type="ECO:0000313" key="6">
    <source>
        <dbReference type="Proteomes" id="UP000244727"/>
    </source>
</evidence>
<dbReference type="InterPro" id="IPR015220">
    <property type="entry name" value="Glucodextranase_N"/>
</dbReference>
<dbReference type="InterPro" id="IPR012341">
    <property type="entry name" value="6hp_glycosidase-like_sf"/>
</dbReference>
<dbReference type="GO" id="GO:0030246">
    <property type="term" value="F:carbohydrate binding"/>
    <property type="evidence" value="ECO:0007669"/>
    <property type="project" value="InterPro"/>
</dbReference>
<dbReference type="InterPro" id="IPR008928">
    <property type="entry name" value="6-hairpin_glycosidase_sf"/>
</dbReference>
<dbReference type="Gene3D" id="2.60.40.10">
    <property type="entry name" value="Immunoglobulins"/>
    <property type="match status" value="1"/>
</dbReference>
<evidence type="ECO:0000259" key="4">
    <source>
        <dbReference type="Pfam" id="PF25978"/>
    </source>
</evidence>
<dbReference type="RefSeq" id="WP_108381479.1">
    <property type="nucleotide sequence ID" value="NZ_CP028858.1"/>
</dbReference>
<dbReference type="Gene3D" id="1.50.10.10">
    <property type="match status" value="2"/>
</dbReference>
<feature type="domain" description="GH15-like" evidence="2">
    <location>
        <begin position="302"/>
        <end position="673"/>
    </location>
</feature>
<comment type="similarity">
    <text evidence="1">Belongs to the glycosyl hydrolase 15 family.</text>
</comment>
<dbReference type="SUPFAM" id="SSF74650">
    <property type="entry name" value="Galactose mutarotase-like"/>
    <property type="match status" value="1"/>
</dbReference>
<dbReference type="InterPro" id="IPR011613">
    <property type="entry name" value="GH15-like"/>
</dbReference>
<dbReference type="PANTHER" id="PTHR31616:SF0">
    <property type="entry name" value="GLUCAN 1,4-ALPHA-GLUCOSIDASE"/>
    <property type="match status" value="1"/>
</dbReference>
<sequence length="1516" mass="165116">MRLTTALNEYKRSRHDRFPEESRTTRGSFSGFDDRLVHVDPHGSIRDYSSPLSGLYGIDRSQLGIETADGVHWFADLDTIRQHYYRDTRLVETEYDAGSYTVHQYDLTLGRAHVTHVELRGSVPPDARLVAFVTMAPEGKEGGVGALIHDDGGPGGTQALEVYHRTEHDYLAASTGLDSVRGQRPEQFDELLDDDPVEFPRGDDIRTYDQTRLTGDFVVTAPLERAGRGSRTTLVSQLSDHGEITRGTALADLRRCAIDHDSAESLRAAARDRTVVSVPESVPRSDLVRSDVRVLDLLSVRSGGHIAAPEFDTFFANSGGYGYVWFRDDAAVATHLLAAGDRFGLAVTGAAERSAKFHCRNQLPDGTWPHRVWAVDGSLAPGWANANVERNDDSVEYQADQTASVTAFLATVLDERHGHLDESLTVDIRETIVDAVDAIERDLADNGLPAPCQNVWEDSVGQFCHTAAETLRALSLVADAPIRQPMRERALTIAETVLEGIDQLWDPDREAYVMALIDGEPDGRIDAASVALVEAVLAYDAVEGTIVDQRLLDRLRSHVETVIETLYRDPDGPVEGLVRYEDDRWRRAEQTEPKIWSVATAWAALASARLGTAFEQRDADGSGLLERAGELYALLGPDGPLTTDAGYLAEQVFDDGTPDSASPLGWSHALRLHTTAVLDAADALPSTAEIEGPAERPTWTTGEKFGVLTAADHEVDDPSRVWATLTRGAVTEVRFPRVDLMNLRTLDFLVRSVDDESTIRTHRETRRADDDLDRQVEPRADDSLRFAHVFETTPDANHDWTLTVEYATDPAHDALVAALDFEAHDGGDYEVYAVADVALTNSAAADRGIRLGSKGQRHLAARDPTAYTADADEPLLADEDGEAYSAAVAMASRSRFDWATVAAAGSEELRALFRDGQVPETRTAVDGANVVLLGRVGTGTAVAESIALGFARHADTAAALGAATGALDRGYDTVVDAYDATWAERLDGVTLPDSVADDPDLAAQYRTALMCLHAVGDKTFAGASIASPSVPWGVAVTADEPRGYGYNFVWSRDLYQVFSVFETVGALDVARSQLEYIYEYQQSETGFIPQNTYVNGITRWGGEQMDNISFPQVMAYQLSEAGIGFDDADYSFENVRRSANYVALNGPETAQERWEEEAGFSPSSIATEIAGLVCASHLAETTDRNADALVWLAVADHWAERVEEWTATTTGSDHHRETPYYVRVTRDGDPDAGHLRTLANDGPTLDERDVIDAGFLELTRLGIRPADHPVVENSVAEVDATIRVDVDDAAAFYRYNGDGYGERERGDKGGPWSPEHSGKGRLWPLLTGERGEYELLADDPDIGAADCLRAIEQFANSGRMIAEQVWDREVATDYNWEFGEGTGSATPLAWSMAQFVRLAHGVSAGEPVETPAIVRERYRDGRFATDDPIEAADGGRDGPSLRVDVRHQGNDLVVSGETDGARVAVTTPVGSQSFAVADGTFEGTVPVDPGENQVIVAAASEDDLTAATTTVERFRL</sequence>
<dbReference type="InterPro" id="IPR013783">
    <property type="entry name" value="Ig-like_fold"/>
</dbReference>
<dbReference type="Pfam" id="PF00723">
    <property type="entry name" value="Glyco_hydro_15"/>
    <property type="match status" value="2"/>
</dbReference>
<dbReference type="InterPro" id="IPR058310">
    <property type="entry name" value="DUF7997"/>
</dbReference>
<dbReference type="InterPro" id="IPR011013">
    <property type="entry name" value="Gal_mutarotase_sf_dom"/>
</dbReference>
<dbReference type="InterPro" id="IPR014718">
    <property type="entry name" value="GH-type_carb-bd"/>
</dbReference>
<dbReference type="Pfam" id="PF25978">
    <property type="entry name" value="DUF7997"/>
    <property type="match status" value="1"/>
</dbReference>
<dbReference type="Gene3D" id="2.70.98.10">
    <property type="match status" value="1"/>
</dbReference>
<dbReference type="KEGG" id="harc:HARCEL1_05005"/>
<evidence type="ECO:0000259" key="3">
    <source>
        <dbReference type="Pfam" id="PF09137"/>
    </source>
</evidence>
<proteinExistence type="inferred from homology"/>
<reference evidence="5 6" key="1">
    <citation type="submission" date="2018-04" db="EMBL/GenBank/DDBJ databases">
        <title>Halococcoides cellulosivorans gen. nov., sp. nov., an extremely halophilic cellulose-utilizing haloarchaeon from hypersaline lakes.</title>
        <authorList>
            <person name="Sorokin D.Y."/>
            <person name="Toshchakov S.V."/>
            <person name="Samarov N.I."/>
            <person name="Korzhenkov A."/>
            <person name="Kublanov I.V."/>
        </authorList>
    </citation>
    <scope>NUCLEOTIDE SEQUENCE [LARGE SCALE GENOMIC DNA]</scope>
    <source>
        <strain evidence="5 6">HArcel1</strain>
    </source>
</reference>
<gene>
    <name evidence="5" type="ORF">HARCEL1_05005</name>
</gene>
<dbReference type="EMBL" id="CP028858">
    <property type="protein sequence ID" value="AWB27110.1"/>
    <property type="molecule type" value="Genomic_DNA"/>
</dbReference>
<evidence type="ECO:0000313" key="5">
    <source>
        <dbReference type="EMBL" id="AWB27110.1"/>
    </source>
</evidence>